<dbReference type="VEuPathDB" id="FungiDB:MMYC01_202147"/>
<evidence type="ECO:0000313" key="9">
    <source>
        <dbReference type="EMBL" id="KXX81027.1"/>
    </source>
</evidence>
<protein>
    <recommendedName>
        <fullName evidence="8">Rhodopsin domain-containing protein</fullName>
    </recommendedName>
</protein>
<dbReference type="Proteomes" id="UP000078237">
    <property type="component" value="Unassembled WGS sequence"/>
</dbReference>
<organism evidence="9 10">
    <name type="scientific">Madurella mycetomatis</name>
    <dbReference type="NCBI Taxonomy" id="100816"/>
    <lineage>
        <taxon>Eukaryota</taxon>
        <taxon>Fungi</taxon>
        <taxon>Dikarya</taxon>
        <taxon>Ascomycota</taxon>
        <taxon>Pezizomycotina</taxon>
        <taxon>Sordariomycetes</taxon>
        <taxon>Sordariomycetidae</taxon>
        <taxon>Sordariales</taxon>
        <taxon>Sordariales incertae sedis</taxon>
        <taxon>Madurella</taxon>
    </lineage>
</organism>
<feature type="non-terminal residue" evidence="9">
    <location>
        <position position="391"/>
    </location>
</feature>
<dbReference type="InterPro" id="IPR049326">
    <property type="entry name" value="Rhodopsin_dom_fungi"/>
</dbReference>
<evidence type="ECO:0000313" key="10">
    <source>
        <dbReference type="Proteomes" id="UP000078237"/>
    </source>
</evidence>
<comment type="caution">
    <text evidence="9">The sequence shown here is derived from an EMBL/GenBank/DDBJ whole genome shotgun (WGS) entry which is preliminary data.</text>
</comment>
<comment type="subcellular location">
    <subcellularLocation>
        <location evidence="1">Membrane</location>
        <topology evidence="1">Multi-pass membrane protein</topology>
    </subcellularLocation>
</comment>
<feature type="transmembrane region" description="Helical" evidence="7">
    <location>
        <begin position="97"/>
        <end position="122"/>
    </location>
</feature>
<proteinExistence type="inferred from homology"/>
<evidence type="ECO:0000259" key="8">
    <source>
        <dbReference type="Pfam" id="PF20684"/>
    </source>
</evidence>
<name>A0A175WBE3_9PEZI</name>
<evidence type="ECO:0000256" key="1">
    <source>
        <dbReference type="ARBA" id="ARBA00004141"/>
    </source>
</evidence>
<feature type="transmembrane region" description="Helical" evidence="7">
    <location>
        <begin position="185"/>
        <end position="207"/>
    </location>
</feature>
<dbReference type="Pfam" id="PF20684">
    <property type="entry name" value="Fung_rhodopsin"/>
    <property type="match status" value="1"/>
</dbReference>
<dbReference type="InterPro" id="IPR052337">
    <property type="entry name" value="SAT4-like"/>
</dbReference>
<feature type="domain" description="Rhodopsin" evidence="8">
    <location>
        <begin position="39"/>
        <end position="281"/>
    </location>
</feature>
<evidence type="ECO:0000256" key="6">
    <source>
        <dbReference type="SAM" id="MobiDB-lite"/>
    </source>
</evidence>
<feature type="compositionally biased region" description="Polar residues" evidence="6">
    <location>
        <begin position="327"/>
        <end position="344"/>
    </location>
</feature>
<sequence length="391" mass="42877">MDASEVSPGANDAQERGIGHIVDGVTWPFTALAILVVGVRFYVRKRFNNAWSADDWIMALAVVFNIIYQAFLTTSVWYGYGKPRVTMTPDAMASAFFYQHVCITWAQLADVLARISISILLSRIFGVAKPWFKWFLIFFTTLQAIVSTISVVLSWTEKGPVQSIWDFRILGHQRIDFRVQQYTSLVSQFVIAITDLTFVLFPVIFITSLRMPLHRKLGIIALMATTLVATAAAITKIAIVLLVMEGKIGLTTGHGASIYITSGIEQSLVIIMGCIPALGPIKKLQLHPKFSRLGQSIVSLLSGDSSRSNSSSKSKGSALREKDLSLGRTSSNYNPGNATWPNHDTTMEPDESFNAAGSLEASHPETRSAKGIVQTSSFAVTYQQDNNGSLS</sequence>
<dbReference type="PANTHER" id="PTHR33048:SF47">
    <property type="entry name" value="INTEGRAL MEMBRANE PROTEIN-RELATED"/>
    <property type="match status" value="1"/>
</dbReference>
<evidence type="ECO:0000256" key="7">
    <source>
        <dbReference type="SAM" id="Phobius"/>
    </source>
</evidence>
<evidence type="ECO:0000256" key="2">
    <source>
        <dbReference type="ARBA" id="ARBA00022692"/>
    </source>
</evidence>
<feature type="transmembrane region" description="Helical" evidence="7">
    <location>
        <begin position="25"/>
        <end position="43"/>
    </location>
</feature>
<feature type="transmembrane region" description="Helical" evidence="7">
    <location>
        <begin position="55"/>
        <end position="77"/>
    </location>
</feature>
<evidence type="ECO:0000256" key="5">
    <source>
        <dbReference type="ARBA" id="ARBA00038359"/>
    </source>
</evidence>
<dbReference type="AlphaFoldDB" id="A0A175WBE3"/>
<evidence type="ECO:0000256" key="4">
    <source>
        <dbReference type="ARBA" id="ARBA00023136"/>
    </source>
</evidence>
<dbReference type="OrthoDB" id="5429740at2759"/>
<keyword evidence="3 7" id="KW-1133">Transmembrane helix</keyword>
<accession>A0A175WBE3</accession>
<keyword evidence="10" id="KW-1185">Reference proteome</keyword>
<dbReference type="PANTHER" id="PTHR33048">
    <property type="entry name" value="PTH11-LIKE INTEGRAL MEMBRANE PROTEIN (AFU_ORTHOLOGUE AFUA_5G11245)"/>
    <property type="match status" value="1"/>
</dbReference>
<feature type="transmembrane region" description="Helical" evidence="7">
    <location>
        <begin position="256"/>
        <end position="279"/>
    </location>
</feature>
<dbReference type="EMBL" id="LCTW02000044">
    <property type="protein sequence ID" value="KXX81027.1"/>
    <property type="molecule type" value="Genomic_DNA"/>
</dbReference>
<evidence type="ECO:0000256" key="3">
    <source>
        <dbReference type="ARBA" id="ARBA00022989"/>
    </source>
</evidence>
<reference evidence="9 10" key="1">
    <citation type="journal article" date="2016" name="Genome Announc.">
        <title>Genome Sequence of Madurella mycetomatis mm55, Isolated from a Human Mycetoma Case in Sudan.</title>
        <authorList>
            <person name="Smit S."/>
            <person name="Derks M.F."/>
            <person name="Bervoets S."/>
            <person name="Fahal A."/>
            <person name="van Leeuwen W."/>
            <person name="van Belkum A."/>
            <person name="van de Sande W.W."/>
        </authorList>
    </citation>
    <scope>NUCLEOTIDE SEQUENCE [LARGE SCALE GENOMIC DNA]</scope>
    <source>
        <strain evidence="10">mm55</strain>
    </source>
</reference>
<keyword evidence="2 7" id="KW-0812">Transmembrane</keyword>
<feature type="transmembrane region" description="Helical" evidence="7">
    <location>
        <begin position="134"/>
        <end position="155"/>
    </location>
</feature>
<keyword evidence="4 7" id="KW-0472">Membrane</keyword>
<feature type="transmembrane region" description="Helical" evidence="7">
    <location>
        <begin position="219"/>
        <end position="244"/>
    </location>
</feature>
<dbReference type="GO" id="GO:0016020">
    <property type="term" value="C:membrane"/>
    <property type="evidence" value="ECO:0007669"/>
    <property type="project" value="UniProtKB-SubCell"/>
</dbReference>
<feature type="compositionally biased region" description="Low complexity" evidence="6">
    <location>
        <begin position="302"/>
        <end position="317"/>
    </location>
</feature>
<comment type="similarity">
    <text evidence="5">Belongs to the SAT4 family.</text>
</comment>
<feature type="region of interest" description="Disordered" evidence="6">
    <location>
        <begin position="302"/>
        <end position="372"/>
    </location>
</feature>
<gene>
    <name evidence="9" type="ORF">MMYC01_202147</name>
</gene>